<evidence type="ECO:0000313" key="6">
    <source>
        <dbReference type="Proteomes" id="UP000070501"/>
    </source>
</evidence>
<feature type="transmembrane region" description="Helical" evidence="3">
    <location>
        <begin position="101"/>
        <end position="120"/>
    </location>
</feature>
<dbReference type="PROSITE" id="PS51762">
    <property type="entry name" value="GH16_2"/>
    <property type="match status" value="1"/>
</dbReference>
<sequence>MAAAGTGNSSSSSSISDFPRSRNPFSDSNAALPNASPSESGEKSQPKRHSSQRPSLSSRASSYGAHPRAKKHRFVSYRLREVYEQPWLGDKRLKAWKRNNYVVYGAMFIAMGVIGFFGYYGTIRGVPKHDYCLVLDENFKSLDSATWNHEVQVSRARPRDSLDWKLTPNQIDGFGTGTFDWTTDDTKNAFVDGEGLHIVPTLTTETTSITEAQILDGYALNLTQSGGDGTCTGSSISSCSIRSNATTGAIINPVRSARLNTKGKKSIKYGRVEVVAKLPKGDWIWPAIWMMPENSVYGQWPASGEIDIMEAKGNDHKYPYGRDYFNSALHWGPTSKTDAYLRTTGINRIRRTDFAEGYHTFGLEWSEKYLFTYRDSRLRQVFYTNFDQSYGTMWQRGYFSQMTENNTLLTDPWSKTGRYNTPFDEDFYLVLNVAVGSRNGWFTNNVGGKPWIDADGGAMRQFWQASDEWLPTWGQGNDRGMTIKSVKMWQEKGYRGC</sequence>
<dbReference type="GO" id="GO:0005975">
    <property type="term" value="P:carbohydrate metabolic process"/>
    <property type="evidence" value="ECO:0007669"/>
    <property type="project" value="InterPro"/>
</dbReference>
<organism evidence="5 6">
    <name type="scientific">Microdochium bolleyi</name>
    <dbReference type="NCBI Taxonomy" id="196109"/>
    <lineage>
        <taxon>Eukaryota</taxon>
        <taxon>Fungi</taxon>
        <taxon>Dikarya</taxon>
        <taxon>Ascomycota</taxon>
        <taxon>Pezizomycotina</taxon>
        <taxon>Sordariomycetes</taxon>
        <taxon>Xylariomycetidae</taxon>
        <taxon>Xylariales</taxon>
        <taxon>Microdochiaceae</taxon>
        <taxon>Microdochium</taxon>
    </lineage>
</organism>
<dbReference type="Proteomes" id="UP000070501">
    <property type="component" value="Unassembled WGS sequence"/>
</dbReference>
<dbReference type="EMBL" id="KQ964248">
    <property type="protein sequence ID" value="KXJ93220.1"/>
    <property type="molecule type" value="Genomic_DNA"/>
</dbReference>
<keyword evidence="3" id="KW-0472">Membrane</keyword>
<dbReference type="STRING" id="196109.A0A136J7T2"/>
<protein>
    <submittedName>
        <fullName evidence="5">Putative beta-1,3-glucan-binding protein</fullName>
    </submittedName>
</protein>
<feature type="compositionally biased region" description="Low complexity" evidence="2">
    <location>
        <begin position="52"/>
        <end position="62"/>
    </location>
</feature>
<dbReference type="InParanoid" id="A0A136J7T2"/>
<dbReference type="GO" id="GO:0004553">
    <property type="term" value="F:hydrolase activity, hydrolyzing O-glycosyl compounds"/>
    <property type="evidence" value="ECO:0007669"/>
    <property type="project" value="InterPro"/>
</dbReference>
<feature type="domain" description="GH16" evidence="4">
    <location>
        <begin position="162"/>
        <end position="494"/>
    </location>
</feature>
<proteinExistence type="inferred from homology"/>
<evidence type="ECO:0000259" key="4">
    <source>
        <dbReference type="PROSITE" id="PS51762"/>
    </source>
</evidence>
<keyword evidence="6" id="KW-1185">Reference proteome</keyword>
<dbReference type="Gene3D" id="2.60.120.200">
    <property type="match status" value="1"/>
</dbReference>
<dbReference type="AlphaFoldDB" id="A0A136J7T2"/>
<comment type="similarity">
    <text evidence="1">Belongs to the glycosyl hydrolase 16 family.</text>
</comment>
<dbReference type="InterPro" id="IPR050546">
    <property type="entry name" value="Glycosyl_Hydrlase_16"/>
</dbReference>
<reference evidence="6" key="1">
    <citation type="submission" date="2016-02" db="EMBL/GenBank/DDBJ databases">
        <title>Draft genome sequence of Microdochium bolleyi, a fungal endophyte of beachgrass.</title>
        <authorList>
            <consortium name="DOE Joint Genome Institute"/>
            <person name="David A.S."/>
            <person name="May G."/>
            <person name="Haridas S."/>
            <person name="Lim J."/>
            <person name="Wang M."/>
            <person name="Labutti K."/>
            <person name="Lipzen A."/>
            <person name="Barry K."/>
            <person name="Grigoriev I.V."/>
        </authorList>
    </citation>
    <scope>NUCLEOTIDE SEQUENCE [LARGE SCALE GENOMIC DNA]</scope>
    <source>
        <strain evidence="6">J235TASD1</strain>
    </source>
</reference>
<dbReference type="OrthoDB" id="4781at2759"/>
<dbReference type="SUPFAM" id="SSF49899">
    <property type="entry name" value="Concanavalin A-like lectins/glucanases"/>
    <property type="match status" value="1"/>
</dbReference>
<keyword evidence="3" id="KW-0812">Transmembrane</keyword>
<accession>A0A136J7T2</accession>
<dbReference type="PANTHER" id="PTHR10963:SF55">
    <property type="entry name" value="GLYCOSIDE HYDROLASE FAMILY 16 PROTEIN"/>
    <property type="match status" value="1"/>
</dbReference>
<feature type="region of interest" description="Disordered" evidence="2">
    <location>
        <begin position="1"/>
        <end position="69"/>
    </location>
</feature>
<dbReference type="InterPro" id="IPR000757">
    <property type="entry name" value="Beta-glucanase-like"/>
</dbReference>
<gene>
    <name evidence="5" type="ORF">Micbo1qcDRAFT_54169</name>
</gene>
<evidence type="ECO:0000256" key="3">
    <source>
        <dbReference type="SAM" id="Phobius"/>
    </source>
</evidence>
<dbReference type="PANTHER" id="PTHR10963">
    <property type="entry name" value="GLYCOSYL HYDROLASE-RELATED"/>
    <property type="match status" value="1"/>
</dbReference>
<keyword evidence="3" id="KW-1133">Transmembrane helix</keyword>
<name>A0A136J7T2_9PEZI</name>
<dbReference type="InterPro" id="IPR013320">
    <property type="entry name" value="ConA-like_dom_sf"/>
</dbReference>
<evidence type="ECO:0000256" key="1">
    <source>
        <dbReference type="ARBA" id="ARBA00006865"/>
    </source>
</evidence>
<feature type="compositionally biased region" description="Polar residues" evidence="2">
    <location>
        <begin position="23"/>
        <end position="39"/>
    </location>
</feature>
<evidence type="ECO:0000256" key="2">
    <source>
        <dbReference type="SAM" id="MobiDB-lite"/>
    </source>
</evidence>
<evidence type="ECO:0000313" key="5">
    <source>
        <dbReference type="EMBL" id="KXJ93220.1"/>
    </source>
</evidence>
<dbReference type="Pfam" id="PF00722">
    <property type="entry name" value="Glyco_hydro_16"/>
    <property type="match status" value="1"/>
</dbReference>